<dbReference type="InterPro" id="IPR034242">
    <property type="entry name" value="MauL"/>
</dbReference>
<comment type="caution">
    <text evidence="2">The sequence shown here is derived from an EMBL/GenBank/DDBJ whole genome shotgun (WGS) entry which is preliminary data.</text>
</comment>
<sequence>MRRLKTGLLGLLGGVWIGGAAQAATLPGLTLVDLQGQPVSEAVLVLEGAETTAPEGEPGEAIVDQVDLEFVPRVAVVRAGTRVRFPNSDDTRHHVYSFSPAKTFELQLYQGNEAPPVEFDQSGLVVLGCNIHDSMRGYIYVVDSQIYGVSDAQGRITLPAYSEGSADRVTLWHPDMKQSMSLSLSDLRQAGGETLEIQLPFTLPETEPEPEGSGLRNRLQRYKNNGD</sequence>
<evidence type="ECO:0008006" key="4">
    <source>
        <dbReference type="Google" id="ProtNLM"/>
    </source>
</evidence>
<dbReference type="Gene3D" id="2.60.40.420">
    <property type="entry name" value="Cupredoxins - blue copper proteins"/>
    <property type="match status" value="1"/>
</dbReference>
<feature type="region of interest" description="Disordered" evidence="1">
    <location>
        <begin position="203"/>
        <end position="227"/>
    </location>
</feature>
<proteinExistence type="predicted"/>
<name>A0A918KL48_9GAMM</name>
<dbReference type="RefSeq" id="WP_189611880.1">
    <property type="nucleotide sequence ID" value="NZ_BMXR01000011.1"/>
</dbReference>
<reference evidence="2" key="1">
    <citation type="journal article" date="2014" name="Int. J. Syst. Evol. Microbiol.">
        <title>Complete genome sequence of Corynebacterium casei LMG S-19264T (=DSM 44701T), isolated from a smear-ripened cheese.</title>
        <authorList>
            <consortium name="US DOE Joint Genome Institute (JGI-PGF)"/>
            <person name="Walter F."/>
            <person name="Albersmeier A."/>
            <person name="Kalinowski J."/>
            <person name="Ruckert C."/>
        </authorList>
    </citation>
    <scope>NUCLEOTIDE SEQUENCE</scope>
    <source>
        <strain evidence="2">KCTC 22169</strain>
    </source>
</reference>
<dbReference type="CDD" id="cd04221">
    <property type="entry name" value="MauL"/>
    <property type="match status" value="1"/>
</dbReference>
<dbReference type="SUPFAM" id="SSF49503">
    <property type="entry name" value="Cupredoxins"/>
    <property type="match status" value="1"/>
</dbReference>
<organism evidence="2 3">
    <name type="scientific">Saccharospirillum salsuginis</name>
    <dbReference type="NCBI Taxonomy" id="418750"/>
    <lineage>
        <taxon>Bacteria</taxon>
        <taxon>Pseudomonadati</taxon>
        <taxon>Pseudomonadota</taxon>
        <taxon>Gammaproteobacteria</taxon>
        <taxon>Oceanospirillales</taxon>
        <taxon>Saccharospirillaceae</taxon>
        <taxon>Saccharospirillum</taxon>
    </lineage>
</organism>
<gene>
    <name evidence="2" type="ORF">GCM10007392_38980</name>
</gene>
<reference evidence="2" key="2">
    <citation type="submission" date="2020-09" db="EMBL/GenBank/DDBJ databases">
        <authorList>
            <person name="Sun Q."/>
            <person name="Kim S."/>
        </authorList>
    </citation>
    <scope>NUCLEOTIDE SEQUENCE</scope>
    <source>
        <strain evidence="2">KCTC 22169</strain>
    </source>
</reference>
<accession>A0A918KL48</accession>
<dbReference type="Proteomes" id="UP000626148">
    <property type="component" value="Unassembled WGS sequence"/>
</dbReference>
<evidence type="ECO:0000313" key="2">
    <source>
        <dbReference type="EMBL" id="GGX67553.1"/>
    </source>
</evidence>
<keyword evidence="3" id="KW-1185">Reference proteome</keyword>
<evidence type="ECO:0000313" key="3">
    <source>
        <dbReference type="Proteomes" id="UP000626148"/>
    </source>
</evidence>
<dbReference type="AlphaFoldDB" id="A0A918KL48"/>
<dbReference type="InterPro" id="IPR008972">
    <property type="entry name" value="Cupredoxin"/>
</dbReference>
<protein>
    <recommendedName>
        <fullName evidence="4">Methylamine utilization protein</fullName>
    </recommendedName>
</protein>
<evidence type="ECO:0000256" key="1">
    <source>
        <dbReference type="SAM" id="MobiDB-lite"/>
    </source>
</evidence>
<dbReference type="EMBL" id="BMXR01000011">
    <property type="protein sequence ID" value="GGX67553.1"/>
    <property type="molecule type" value="Genomic_DNA"/>
</dbReference>